<keyword evidence="5 8" id="KW-0255">Endonuclease</keyword>
<dbReference type="SUPFAM" id="SSF53098">
    <property type="entry name" value="Ribonuclease H-like"/>
    <property type="match status" value="1"/>
</dbReference>
<dbReference type="SUPFAM" id="SSF55658">
    <property type="entry name" value="L9 N-domain-like"/>
    <property type="match status" value="1"/>
</dbReference>
<name>A0A7R8UZ56_HERIL</name>
<dbReference type="CDD" id="cd09280">
    <property type="entry name" value="RNase_HI_eukaryote_like"/>
    <property type="match status" value="1"/>
</dbReference>
<comment type="cofactor">
    <cofactor evidence="1 8">
        <name>Mg(2+)</name>
        <dbReference type="ChEBI" id="CHEBI:18420"/>
    </cofactor>
</comment>
<dbReference type="Pfam" id="PF01693">
    <property type="entry name" value="Cauli_VI"/>
    <property type="match status" value="1"/>
</dbReference>
<dbReference type="PIRSF" id="PIRSF036852">
    <property type="entry name" value="Ribonuclease_H1_euk"/>
    <property type="match status" value="1"/>
</dbReference>
<dbReference type="InterPro" id="IPR002156">
    <property type="entry name" value="RNaseH_domain"/>
</dbReference>
<dbReference type="Pfam" id="PF00075">
    <property type="entry name" value="RNase_H"/>
    <property type="match status" value="1"/>
</dbReference>
<evidence type="ECO:0000256" key="1">
    <source>
        <dbReference type="ARBA" id="ARBA00001946"/>
    </source>
</evidence>
<proteinExistence type="inferred from homology"/>
<evidence type="ECO:0000313" key="11">
    <source>
        <dbReference type="Proteomes" id="UP000594454"/>
    </source>
</evidence>
<dbReference type="PANTHER" id="PTHR10642:SF31">
    <property type="entry name" value="RIBONUCLEASE H1"/>
    <property type="match status" value="1"/>
</dbReference>
<dbReference type="GO" id="GO:0003676">
    <property type="term" value="F:nucleic acid binding"/>
    <property type="evidence" value="ECO:0007669"/>
    <property type="project" value="UniProtKB-UniRule"/>
</dbReference>
<evidence type="ECO:0000256" key="6">
    <source>
        <dbReference type="ARBA" id="ARBA00022801"/>
    </source>
</evidence>
<dbReference type="FunFam" id="3.30.420.10:FF:000115">
    <property type="entry name" value="Ribonuclease H"/>
    <property type="match status" value="1"/>
</dbReference>
<evidence type="ECO:0000256" key="4">
    <source>
        <dbReference type="ARBA" id="ARBA00022723"/>
    </source>
</evidence>
<dbReference type="AlphaFoldDB" id="A0A7R8UZ56"/>
<dbReference type="FunFam" id="3.40.970.10:FF:000001">
    <property type="entry name" value="Ribonuclease H1"/>
    <property type="match status" value="1"/>
</dbReference>
<dbReference type="GO" id="GO:0004523">
    <property type="term" value="F:RNA-DNA hybrid ribonuclease activity"/>
    <property type="evidence" value="ECO:0007669"/>
    <property type="project" value="UniProtKB-UniRule"/>
</dbReference>
<evidence type="ECO:0000256" key="7">
    <source>
        <dbReference type="ARBA" id="ARBA00022842"/>
    </source>
</evidence>
<dbReference type="EC" id="3.1.26.4" evidence="8"/>
<dbReference type="InterPro" id="IPR011320">
    <property type="entry name" value="RNase_H1_N"/>
</dbReference>
<dbReference type="PROSITE" id="PS50879">
    <property type="entry name" value="RNASE_H_1"/>
    <property type="match status" value="1"/>
</dbReference>
<dbReference type="GO" id="GO:0043137">
    <property type="term" value="P:DNA replication, removal of RNA primer"/>
    <property type="evidence" value="ECO:0007669"/>
    <property type="project" value="TreeGrafter"/>
</dbReference>
<organism evidence="10 11">
    <name type="scientific">Hermetia illucens</name>
    <name type="common">Black soldier fly</name>
    <dbReference type="NCBI Taxonomy" id="343691"/>
    <lineage>
        <taxon>Eukaryota</taxon>
        <taxon>Metazoa</taxon>
        <taxon>Ecdysozoa</taxon>
        <taxon>Arthropoda</taxon>
        <taxon>Hexapoda</taxon>
        <taxon>Insecta</taxon>
        <taxon>Pterygota</taxon>
        <taxon>Neoptera</taxon>
        <taxon>Endopterygota</taxon>
        <taxon>Diptera</taxon>
        <taxon>Brachycera</taxon>
        <taxon>Stratiomyomorpha</taxon>
        <taxon>Stratiomyidae</taxon>
        <taxon>Hermetiinae</taxon>
        <taxon>Hermetia</taxon>
    </lineage>
</organism>
<evidence type="ECO:0000256" key="2">
    <source>
        <dbReference type="ARBA" id="ARBA00005300"/>
    </source>
</evidence>
<keyword evidence="7 8" id="KW-0460">Magnesium</keyword>
<evidence type="ECO:0000256" key="8">
    <source>
        <dbReference type="PIRNR" id="PIRNR036852"/>
    </source>
</evidence>
<dbReference type="Proteomes" id="UP000594454">
    <property type="component" value="Chromosome 5"/>
</dbReference>
<keyword evidence="3 8" id="KW-0540">Nuclease</keyword>
<dbReference type="InParanoid" id="A0A7R8UZ56"/>
<accession>A0A7R8UZ56</accession>
<dbReference type="InterPro" id="IPR050092">
    <property type="entry name" value="RNase_H"/>
</dbReference>
<comment type="catalytic activity">
    <reaction evidence="8">
        <text>Endonucleolytic cleavage to 5'-phosphomonoester.</text>
        <dbReference type="EC" id="3.1.26.4"/>
    </reaction>
</comment>
<reference evidence="10 11" key="1">
    <citation type="submission" date="2020-11" db="EMBL/GenBank/DDBJ databases">
        <authorList>
            <person name="Wallbank WR R."/>
            <person name="Pardo Diaz C."/>
            <person name="Kozak K."/>
            <person name="Martin S."/>
            <person name="Jiggins C."/>
            <person name="Moest M."/>
            <person name="Warren A I."/>
            <person name="Generalovic N T."/>
            <person name="Byers J.R.P. K."/>
            <person name="Montejo-Kovacevich G."/>
            <person name="Yen C E."/>
        </authorList>
    </citation>
    <scope>NUCLEOTIDE SEQUENCE [LARGE SCALE GENOMIC DNA]</scope>
</reference>
<dbReference type="InterPro" id="IPR037056">
    <property type="entry name" value="RNase_H1_N_sf"/>
</dbReference>
<dbReference type="InterPro" id="IPR017067">
    <property type="entry name" value="RNase_H1_euk"/>
</dbReference>
<evidence type="ECO:0000256" key="5">
    <source>
        <dbReference type="ARBA" id="ARBA00022759"/>
    </source>
</evidence>
<evidence type="ECO:0000313" key="10">
    <source>
        <dbReference type="EMBL" id="CAD7089820.1"/>
    </source>
</evidence>
<dbReference type="InterPro" id="IPR012337">
    <property type="entry name" value="RNaseH-like_sf"/>
</dbReference>
<gene>
    <name evidence="10" type="ORF">HERILL_LOCUS12347</name>
</gene>
<evidence type="ECO:0000259" key="9">
    <source>
        <dbReference type="PROSITE" id="PS50879"/>
    </source>
</evidence>
<dbReference type="Gene3D" id="3.30.420.10">
    <property type="entry name" value="Ribonuclease H-like superfamily/Ribonuclease H"/>
    <property type="match status" value="1"/>
</dbReference>
<keyword evidence="4 8" id="KW-0479">Metal-binding</keyword>
<dbReference type="PANTHER" id="PTHR10642">
    <property type="entry name" value="RIBONUCLEASE H1"/>
    <property type="match status" value="1"/>
</dbReference>
<evidence type="ECO:0000256" key="3">
    <source>
        <dbReference type="ARBA" id="ARBA00022722"/>
    </source>
</evidence>
<dbReference type="EMBL" id="LR899013">
    <property type="protein sequence ID" value="CAD7089820.1"/>
    <property type="molecule type" value="Genomic_DNA"/>
</dbReference>
<comment type="function">
    <text evidence="8">Endonuclease that specifically degrades the RNA of RNA-DNA hybrids.</text>
</comment>
<sequence>MPFYAVGKGKSTGIFETWEACKRQVDGYPGAKFKKFYERHQAEDFLKTFENKIKEETPELKQETGMPFVDFWPDDVSADEEDDFLLASVAANFDDTQSRKRKGSASQEPEKLRKDSHVYKSVEQKMFGNYLLPVDAEGYVQVYTDGSCERNGLDNAIAGLGVYFDDNHPLNVAKPVTGRATNNVGEIQAACEAIRIAKRCKVPKLCLNTDSQFLINAVTSWMPSWKRNNWKLQKGGMVKNVEDFKVLDELIKDSTLEIRWNYVKGHAAIKGNEEADKLARHGAHLYATKQKQSSK</sequence>
<keyword evidence="6 8" id="KW-0378">Hydrolase</keyword>
<dbReference type="OrthoDB" id="407198at2759"/>
<dbReference type="InterPro" id="IPR009027">
    <property type="entry name" value="Ribosomal_bL9/RNase_H1_N"/>
</dbReference>
<dbReference type="GO" id="GO:0000287">
    <property type="term" value="F:magnesium ion binding"/>
    <property type="evidence" value="ECO:0007669"/>
    <property type="project" value="UniProtKB-UniRule"/>
</dbReference>
<dbReference type="FunCoup" id="A0A7R8UZ56">
    <property type="interactions" value="1698"/>
</dbReference>
<keyword evidence="11" id="KW-1185">Reference proteome</keyword>
<protein>
    <recommendedName>
        <fullName evidence="8">Ribonuclease H1</fullName>
        <shortName evidence="8">RNase H1</shortName>
        <ecNumber evidence="8">3.1.26.4</ecNumber>
    </recommendedName>
</protein>
<comment type="similarity">
    <text evidence="2 8">Belongs to the RNase H family.</text>
</comment>
<dbReference type="InterPro" id="IPR036397">
    <property type="entry name" value="RNaseH_sf"/>
</dbReference>
<dbReference type="Gene3D" id="3.40.970.10">
    <property type="entry name" value="Ribonuclease H1, N-terminal domain"/>
    <property type="match status" value="1"/>
</dbReference>
<feature type="domain" description="RNase H type-1" evidence="9">
    <location>
        <begin position="136"/>
        <end position="284"/>
    </location>
</feature>